<dbReference type="Pfam" id="PF01545">
    <property type="entry name" value="Cation_efflux"/>
    <property type="match status" value="1"/>
</dbReference>
<protein>
    <submittedName>
        <fullName evidence="13">Cadmium, cobalt and zinc/H(+)-K(+) antiporter</fullName>
    </submittedName>
</protein>
<keyword evidence="3" id="KW-0813">Transport</keyword>
<keyword evidence="14" id="KW-1185">Reference proteome</keyword>
<evidence type="ECO:0000256" key="2">
    <source>
        <dbReference type="ARBA" id="ARBA00008873"/>
    </source>
</evidence>
<dbReference type="SUPFAM" id="SSF161111">
    <property type="entry name" value="Cation efflux protein transmembrane domain-like"/>
    <property type="match status" value="1"/>
</dbReference>
<dbReference type="InterPro" id="IPR002524">
    <property type="entry name" value="Cation_efflux"/>
</dbReference>
<feature type="region of interest" description="Disordered" evidence="9">
    <location>
        <begin position="1"/>
        <end position="26"/>
    </location>
</feature>
<gene>
    <name evidence="13" type="primary">czcD_3</name>
    <name evidence="13" type="ORF">MET9862_03009</name>
</gene>
<comment type="subcellular location">
    <subcellularLocation>
        <location evidence="1">Membrane</location>
        <topology evidence="1">Multi-pass membrane protein</topology>
    </subcellularLocation>
</comment>
<keyword evidence="5" id="KW-0862">Zinc</keyword>
<accession>A0A509EDZ7</accession>
<dbReference type="InterPro" id="IPR050681">
    <property type="entry name" value="CDF/SLC30A"/>
</dbReference>
<dbReference type="GO" id="GO:0005385">
    <property type="term" value="F:zinc ion transmembrane transporter activity"/>
    <property type="evidence" value="ECO:0007669"/>
    <property type="project" value="TreeGrafter"/>
</dbReference>
<feature type="compositionally biased region" description="Basic and acidic residues" evidence="9">
    <location>
        <begin position="1"/>
        <end position="19"/>
    </location>
</feature>
<evidence type="ECO:0000256" key="3">
    <source>
        <dbReference type="ARBA" id="ARBA00022448"/>
    </source>
</evidence>
<evidence type="ECO:0000313" key="14">
    <source>
        <dbReference type="Proteomes" id="UP000410984"/>
    </source>
</evidence>
<evidence type="ECO:0000259" key="12">
    <source>
        <dbReference type="Pfam" id="PF16916"/>
    </source>
</evidence>
<sequence length="288" mass="30610">MLDHHHDHGGQHDHADHPHGHGAGHSHAPADFGKAFAIGVVLNVTIVLIQAVYGYLSNSMALLADAAHNFSDVLGLLVAWSAAILGKRAPTARFTYGLKGTSILAALFNAVFLLVTIGALSWEAVQRLFHPEPVAGKTVMIVATAALVLNGFTAWLFASGRKGDLNIRGAFLHMAADAGVSAGVVVAGLVILLTGWLWLDPVVSLVINAVIVWGTWGLLRDSVTMSLAAVPPGIELSTIRDYLASRTGVRELHDLHVWPLSTTETALTAHLIMPDGYPGDQYLIQIGR</sequence>
<evidence type="ECO:0000256" key="9">
    <source>
        <dbReference type="SAM" id="MobiDB-lite"/>
    </source>
</evidence>
<keyword evidence="5" id="KW-0864">Zinc transport</keyword>
<dbReference type="Pfam" id="PF16916">
    <property type="entry name" value="ZT_dimer"/>
    <property type="match status" value="1"/>
</dbReference>
<dbReference type="InterPro" id="IPR027470">
    <property type="entry name" value="Cation_efflux_CTD"/>
</dbReference>
<feature type="transmembrane region" description="Helical" evidence="10">
    <location>
        <begin position="170"/>
        <end position="196"/>
    </location>
</feature>
<feature type="transmembrane region" description="Helical" evidence="10">
    <location>
        <begin position="98"/>
        <end position="122"/>
    </location>
</feature>
<feature type="transmembrane region" description="Helical" evidence="10">
    <location>
        <begin position="202"/>
        <end position="219"/>
    </location>
</feature>
<evidence type="ECO:0000256" key="1">
    <source>
        <dbReference type="ARBA" id="ARBA00004141"/>
    </source>
</evidence>
<name>A0A509EDZ7_9HYPH</name>
<evidence type="ECO:0000256" key="5">
    <source>
        <dbReference type="ARBA" id="ARBA00022906"/>
    </source>
</evidence>
<dbReference type="EMBL" id="CABFPH010000041">
    <property type="protein sequence ID" value="VUD72410.1"/>
    <property type="molecule type" value="Genomic_DNA"/>
</dbReference>
<dbReference type="Gene3D" id="1.20.1510.10">
    <property type="entry name" value="Cation efflux protein transmembrane domain"/>
    <property type="match status" value="1"/>
</dbReference>
<dbReference type="InterPro" id="IPR036837">
    <property type="entry name" value="Cation_efflux_CTD_sf"/>
</dbReference>
<keyword evidence="8 10" id="KW-0472">Membrane</keyword>
<dbReference type="AlphaFoldDB" id="A0A509EDZ7"/>
<keyword evidence="7" id="KW-0406">Ion transport</keyword>
<dbReference type="InterPro" id="IPR058533">
    <property type="entry name" value="Cation_efflux_TM"/>
</dbReference>
<reference evidence="13 14" key="1">
    <citation type="submission" date="2019-06" db="EMBL/GenBank/DDBJ databases">
        <authorList>
            <person name="Rodrigo-Torres L."/>
            <person name="Arahal R. D."/>
            <person name="Lucena T."/>
        </authorList>
    </citation>
    <scope>NUCLEOTIDE SEQUENCE [LARGE SCALE GENOMIC DNA]</scope>
    <source>
        <strain evidence="13 14">SB0023/3</strain>
    </source>
</reference>
<dbReference type="InterPro" id="IPR027469">
    <property type="entry name" value="Cation_efflux_TMD_sf"/>
</dbReference>
<comment type="similarity">
    <text evidence="2">Belongs to the cation diffusion facilitator (CDF) transporter (TC 2.A.4) family. SLC30A subfamily.</text>
</comment>
<evidence type="ECO:0000256" key="6">
    <source>
        <dbReference type="ARBA" id="ARBA00022989"/>
    </source>
</evidence>
<evidence type="ECO:0000256" key="10">
    <source>
        <dbReference type="SAM" id="Phobius"/>
    </source>
</evidence>
<feature type="transmembrane region" description="Helical" evidence="10">
    <location>
        <begin position="134"/>
        <end position="158"/>
    </location>
</feature>
<evidence type="ECO:0000256" key="4">
    <source>
        <dbReference type="ARBA" id="ARBA00022692"/>
    </source>
</evidence>
<dbReference type="NCBIfam" id="TIGR01297">
    <property type="entry name" value="CDF"/>
    <property type="match status" value="1"/>
</dbReference>
<evidence type="ECO:0000256" key="7">
    <source>
        <dbReference type="ARBA" id="ARBA00023065"/>
    </source>
</evidence>
<proteinExistence type="inferred from homology"/>
<evidence type="ECO:0000256" key="8">
    <source>
        <dbReference type="ARBA" id="ARBA00023136"/>
    </source>
</evidence>
<feature type="domain" description="Cation efflux protein cytoplasmic" evidence="12">
    <location>
        <begin position="231"/>
        <end position="275"/>
    </location>
</feature>
<dbReference type="GO" id="GO:0005886">
    <property type="term" value="C:plasma membrane"/>
    <property type="evidence" value="ECO:0007669"/>
    <property type="project" value="TreeGrafter"/>
</dbReference>
<evidence type="ECO:0000259" key="11">
    <source>
        <dbReference type="Pfam" id="PF01545"/>
    </source>
</evidence>
<keyword evidence="4 10" id="KW-0812">Transmembrane</keyword>
<feature type="transmembrane region" description="Helical" evidence="10">
    <location>
        <begin position="35"/>
        <end position="56"/>
    </location>
</feature>
<dbReference type="PANTHER" id="PTHR11562:SF17">
    <property type="entry name" value="RE54080P-RELATED"/>
    <property type="match status" value="1"/>
</dbReference>
<feature type="domain" description="Cation efflux protein transmembrane" evidence="11">
    <location>
        <begin position="38"/>
        <end position="224"/>
    </location>
</feature>
<dbReference type="Proteomes" id="UP000410984">
    <property type="component" value="Unassembled WGS sequence"/>
</dbReference>
<dbReference type="OrthoDB" id="9809646at2"/>
<dbReference type="SUPFAM" id="SSF160240">
    <property type="entry name" value="Cation efflux protein cytoplasmic domain-like"/>
    <property type="match status" value="1"/>
</dbReference>
<organism evidence="13 14">
    <name type="scientific">Methylobacterium symbioticum</name>
    <dbReference type="NCBI Taxonomy" id="2584084"/>
    <lineage>
        <taxon>Bacteria</taxon>
        <taxon>Pseudomonadati</taxon>
        <taxon>Pseudomonadota</taxon>
        <taxon>Alphaproteobacteria</taxon>
        <taxon>Hyphomicrobiales</taxon>
        <taxon>Methylobacteriaceae</taxon>
        <taxon>Methylobacterium</taxon>
    </lineage>
</organism>
<keyword evidence="6 10" id="KW-1133">Transmembrane helix</keyword>
<dbReference type="PANTHER" id="PTHR11562">
    <property type="entry name" value="CATION EFFLUX PROTEIN/ ZINC TRANSPORTER"/>
    <property type="match status" value="1"/>
</dbReference>
<evidence type="ECO:0000313" key="13">
    <source>
        <dbReference type="EMBL" id="VUD72410.1"/>
    </source>
</evidence>